<dbReference type="AlphaFoldDB" id="A0A8S1HQQ6"/>
<sequence>MILVGVVNLFVVVGSAPVFQFTDDSTIHWEIEWAKAKFAEDCQNDVKFVPVYFWPGERVDLTCRMCEMAFVMNGLMKRWGYAEDISEFLVNPKRYVKINDLWKDVENSPNRRKGLLEQEQRSFGSNFLPEPSARTTENQWESGGQRLHPKYLQKDGKMTIFNADVRSQGVYFCYDDHSKTSTNVFYVVTAMIPPVKITTNFPTNYNDKCAKKSGADDKMIFASHNWRYHFLPLPSLKPPPSCSFSPDDQSCVSSSRYNYMNNASNFPVNFQKGCSMDWCRARLLPPQKDANWTLDVFLELRWDEWTSCKDGLPLKRREAHCYLVRGDGVQIPTPLSTSGWTDEFNWISHLNDVFNRPPFDVQGIRLHSSLLVSKISGRKKLEFCQVGGGGSSYELYDRVWRIVFMRTMGLKTEDGSFIESDEDGEIDQLKNPFTACLRYGKTDSVEHLIGTYMTETEYC</sequence>
<organism evidence="2 3">
    <name type="scientific">Caenorhabditis auriculariae</name>
    <dbReference type="NCBI Taxonomy" id="2777116"/>
    <lineage>
        <taxon>Eukaryota</taxon>
        <taxon>Metazoa</taxon>
        <taxon>Ecdysozoa</taxon>
        <taxon>Nematoda</taxon>
        <taxon>Chromadorea</taxon>
        <taxon>Rhabditida</taxon>
        <taxon>Rhabditina</taxon>
        <taxon>Rhabditomorpha</taxon>
        <taxon>Rhabditoidea</taxon>
        <taxon>Rhabditidae</taxon>
        <taxon>Peloderinae</taxon>
        <taxon>Caenorhabditis</taxon>
    </lineage>
</organism>
<gene>
    <name evidence="2" type="ORF">CAUJ_LOCUS14088</name>
</gene>
<dbReference type="Proteomes" id="UP000835052">
    <property type="component" value="Unassembled WGS sequence"/>
</dbReference>
<protein>
    <recommendedName>
        <fullName evidence="4">Ig-like domain-containing protein</fullName>
    </recommendedName>
</protein>
<keyword evidence="1" id="KW-0732">Signal</keyword>
<reference evidence="2" key="1">
    <citation type="submission" date="2020-10" db="EMBL/GenBank/DDBJ databases">
        <authorList>
            <person name="Kikuchi T."/>
        </authorList>
    </citation>
    <scope>NUCLEOTIDE SEQUENCE</scope>
    <source>
        <strain evidence="2">NKZ352</strain>
    </source>
</reference>
<evidence type="ECO:0008006" key="4">
    <source>
        <dbReference type="Google" id="ProtNLM"/>
    </source>
</evidence>
<comment type="caution">
    <text evidence="2">The sequence shown here is derived from an EMBL/GenBank/DDBJ whole genome shotgun (WGS) entry which is preliminary data.</text>
</comment>
<evidence type="ECO:0000313" key="2">
    <source>
        <dbReference type="EMBL" id="CAD6198182.1"/>
    </source>
</evidence>
<proteinExistence type="predicted"/>
<feature type="chain" id="PRO_5035926950" description="Ig-like domain-containing protein" evidence="1">
    <location>
        <begin position="16"/>
        <end position="459"/>
    </location>
</feature>
<evidence type="ECO:0000313" key="3">
    <source>
        <dbReference type="Proteomes" id="UP000835052"/>
    </source>
</evidence>
<keyword evidence="3" id="KW-1185">Reference proteome</keyword>
<feature type="signal peptide" evidence="1">
    <location>
        <begin position="1"/>
        <end position="15"/>
    </location>
</feature>
<evidence type="ECO:0000256" key="1">
    <source>
        <dbReference type="SAM" id="SignalP"/>
    </source>
</evidence>
<dbReference type="EMBL" id="CAJGYM010000117">
    <property type="protein sequence ID" value="CAD6198182.1"/>
    <property type="molecule type" value="Genomic_DNA"/>
</dbReference>
<accession>A0A8S1HQQ6</accession>
<name>A0A8S1HQQ6_9PELO</name>
<dbReference type="OrthoDB" id="5856915at2759"/>